<evidence type="ECO:0000313" key="3">
    <source>
        <dbReference type="Proteomes" id="UP001295420"/>
    </source>
</evidence>
<name>A0AAU9QEI3_9VIBR</name>
<sequence length="58" mass="6142">MKKIAALFIACFIFASPISLAQNSAGHAFGAGVDCTFSDGTVKHLPRELCTMYGGTFK</sequence>
<evidence type="ECO:0008006" key="4">
    <source>
        <dbReference type="Google" id="ProtNLM"/>
    </source>
</evidence>
<proteinExistence type="predicted"/>
<dbReference type="EMBL" id="CAKMTQ010000075">
    <property type="protein sequence ID" value="CAH1543366.1"/>
    <property type="molecule type" value="Genomic_DNA"/>
</dbReference>
<feature type="chain" id="PRO_5043493836" description="DUF2282 domain-containing protein" evidence="1">
    <location>
        <begin position="22"/>
        <end position="58"/>
    </location>
</feature>
<dbReference type="AlphaFoldDB" id="A0AAU9QEI3"/>
<keyword evidence="1" id="KW-0732">Signal</keyword>
<protein>
    <recommendedName>
        <fullName evidence="4">DUF2282 domain-containing protein</fullName>
    </recommendedName>
</protein>
<feature type="signal peptide" evidence="1">
    <location>
        <begin position="1"/>
        <end position="21"/>
    </location>
</feature>
<organism evidence="2 3">
    <name type="scientific">Vibrio owensii</name>
    <dbReference type="NCBI Taxonomy" id="696485"/>
    <lineage>
        <taxon>Bacteria</taxon>
        <taxon>Pseudomonadati</taxon>
        <taxon>Pseudomonadota</taxon>
        <taxon>Gammaproteobacteria</taxon>
        <taxon>Vibrionales</taxon>
        <taxon>Vibrionaceae</taxon>
        <taxon>Vibrio</taxon>
    </lineage>
</organism>
<accession>A0AAU9QEI3</accession>
<comment type="caution">
    <text evidence="2">The sequence shown here is derived from an EMBL/GenBank/DDBJ whole genome shotgun (WGS) entry which is preliminary data.</text>
</comment>
<dbReference type="Proteomes" id="UP001295420">
    <property type="component" value="Unassembled WGS sequence"/>
</dbReference>
<reference evidence="2" key="1">
    <citation type="submission" date="2022-01" db="EMBL/GenBank/DDBJ databases">
        <authorList>
            <person name="Lagorce A."/>
        </authorList>
    </citation>
    <scope>NUCLEOTIDE SEQUENCE</scope>
    <source>
        <strain evidence="2">Th15_F1_D04</strain>
    </source>
</reference>
<gene>
    <name evidence="2" type="ORF">THF1D04_90155</name>
</gene>
<evidence type="ECO:0000313" key="2">
    <source>
        <dbReference type="EMBL" id="CAH1543366.1"/>
    </source>
</evidence>
<evidence type="ECO:0000256" key="1">
    <source>
        <dbReference type="SAM" id="SignalP"/>
    </source>
</evidence>
<dbReference type="GeneID" id="47103459"/>
<dbReference type="RefSeq" id="WP_020197694.1">
    <property type="nucleotide sequence ID" value="NZ_BBKN01000035.1"/>
</dbReference>